<feature type="domain" description="Glycosyltransferase subfamily 4-like N-terminal" evidence="1">
    <location>
        <begin position="15"/>
        <end position="171"/>
    </location>
</feature>
<dbReference type="CDD" id="cd03801">
    <property type="entry name" value="GT4_PimA-like"/>
    <property type="match status" value="1"/>
</dbReference>
<evidence type="ECO:0000313" key="3">
    <source>
        <dbReference type="Proteomes" id="UP000092125"/>
    </source>
</evidence>
<dbReference type="RefSeq" id="WP_065182503.1">
    <property type="nucleotide sequence ID" value="NZ_CP106759.1"/>
</dbReference>
<dbReference type="InterPro" id="IPR028098">
    <property type="entry name" value="Glyco_trans_4-like_N"/>
</dbReference>
<dbReference type="Pfam" id="PF13579">
    <property type="entry name" value="Glyco_trans_4_4"/>
    <property type="match status" value="1"/>
</dbReference>
<reference evidence="2 3" key="1">
    <citation type="submission" date="2016-05" db="EMBL/GenBank/DDBJ databases">
        <title>Draft Genome Sequences of Stenotrophomonas maltophilia Strains Sm32COP, Sm41DVV, Sm46PAILV, SmF3, SmF22, SmSOFb1 and SmCVFa1, Isolated from Different Manures, in France.</title>
        <authorList>
            <person name="Nazaret S."/>
            <person name="Bodilis J."/>
        </authorList>
    </citation>
    <scope>NUCLEOTIDE SEQUENCE [LARGE SCALE GENOMIC DNA]</scope>
    <source>
        <strain evidence="2 3">Sm41DVV</strain>
    </source>
</reference>
<dbReference type="PANTHER" id="PTHR45947">
    <property type="entry name" value="SULFOQUINOVOSYL TRANSFERASE SQD2"/>
    <property type="match status" value="1"/>
</dbReference>
<dbReference type="AlphaFoldDB" id="A0AAP7L046"/>
<evidence type="ECO:0000259" key="1">
    <source>
        <dbReference type="Pfam" id="PF13579"/>
    </source>
</evidence>
<proteinExistence type="predicted"/>
<comment type="caution">
    <text evidence="2">The sequence shown here is derived from an EMBL/GenBank/DDBJ whole genome shotgun (WGS) entry which is preliminary data.</text>
</comment>
<dbReference type="PANTHER" id="PTHR45947:SF3">
    <property type="entry name" value="SULFOQUINOVOSYL TRANSFERASE SQD2"/>
    <property type="match status" value="1"/>
</dbReference>
<dbReference type="GO" id="GO:0016757">
    <property type="term" value="F:glycosyltransferase activity"/>
    <property type="evidence" value="ECO:0007669"/>
    <property type="project" value="UniProtKB-ARBA"/>
</dbReference>
<dbReference type="EMBL" id="LYVI01000008">
    <property type="protein sequence ID" value="OBU60651.1"/>
    <property type="molecule type" value="Genomic_DNA"/>
</dbReference>
<accession>A0AAP7L046</accession>
<sequence length="378" mass="41690">MKILIVLTYYTPYMSGVTEFARMLAEDLSHRHEVTVLTTQHDASLPVEETINGVRVVRAPVFARMHKGVLSWKFITWFRRLARQHDVVNLHMPMLESGLLSLLVPARKLVVNYQCDMAVVGGLLDRLAVNVTRVSCWLATRRARDVGVLTHDYASSSAWLSGIRHKQHEVLAPMKAMPWQDRPASTDGVFRFGFVGRFVAEKGLPVLLDAFSQVHALHGDRVRLVLVGDTHNIAGGGIMDAIHGSIAALGDAVDVRGRVSEQELQAFYAQLDVLVLPSVNRYEAFGMVQLEAMLSGSRVIASNLPGVRTIVQNTGNGEVVPVGDAPALAAAMLRLMASRDAASRAEVRARALQAYPLRRFYDLQEAMLLDRTGPERPA</sequence>
<evidence type="ECO:0000313" key="2">
    <source>
        <dbReference type="EMBL" id="OBU60651.1"/>
    </source>
</evidence>
<dbReference type="SUPFAM" id="SSF53756">
    <property type="entry name" value="UDP-Glycosyltransferase/glycogen phosphorylase"/>
    <property type="match status" value="1"/>
</dbReference>
<name>A0AAP7L046_STEMA</name>
<protein>
    <recommendedName>
        <fullName evidence="1">Glycosyltransferase subfamily 4-like N-terminal domain-containing protein</fullName>
    </recommendedName>
</protein>
<dbReference type="Pfam" id="PF13692">
    <property type="entry name" value="Glyco_trans_1_4"/>
    <property type="match status" value="1"/>
</dbReference>
<organism evidence="2 3">
    <name type="scientific">Stenotrophomonas maltophilia</name>
    <name type="common">Pseudomonas maltophilia</name>
    <name type="synonym">Xanthomonas maltophilia</name>
    <dbReference type="NCBI Taxonomy" id="40324"/>
    <lineage>
        <taxon>Bacteria</taxon>
        <taxon>Pseudomonadati</taxon>
        <taxon>Pseudomonadota</taxon>
        <taxon>Gammaproteobacteria</taxon>
        <taxon>Lysobacterales</taxon>
        <taxon>Lysobacteraceae</taxon>
        <taxon>Stenotrophomonas</taxon>
        <taxon>Stenotrophomonas maltophilia group</taxon>
    </lineage>
</organism>
<dbReference type="Gene3D" id="3.40.50.2000">
    <property type="entry name" value="Glycogen Phosphorylase B"/>
    <property type="match status" value="2"/>
</dbReference>
<dbReference type="InterPro" id="IPR050194">
    <property type="entry name" value="Glycosyltransferase_grp1"/>
</dbReference>
<dbReference type="Proteomes" id="UP000092125">
    <property type="component" value="Unassembled WGS sequence"/>
</dbReference>
<gene>
    <name evidence="2" type="ORF">A9K56_13180</name>
</gene>